<feature type="compositionally biased region" description="Basic and acidic residues" evidence="1">
    <location>
        <begin position="224"/>
        <end position="239"/>
    </location>
</feature>
<comment type="caution">
    <text evidence="2">The sequence shown here is derived from an EMBL/GenBank/DDBJ whole genome shotgun (WGS) entry which is preliminary data.</text>
</comment>
<accession>A0A432XRU9</accession>
<dbReference type="Proteomes" id="UP000287330">
    <property type="component" value="Unassembled WGS sequence"/>
</dbReference>
<evidence type="ECO:0000313" key="3">
    <source>
        <dbReference type="Proteomes" id="UP000287330"/>
    </source>
</evidence>
<dbReference type="AlphaFoldDB" id="A0A432XRU9"/>
<dbReference type="EMBL" id="PIPV01000010">
    <property type="protein sequence ID" value="RUO51404.1"/>
    <property type="molecule type" value="Genomic_DNA"/>
</dbReference>
<feature type="region of interest" description="Disordered" evidence="1">
    <location>
        <begin position="222"/>
        <end position="251"/>
    </location>
</feature>
<organism evidence="2 3">
    <name type="scientific">Idiomarina fontislapidosi</name>
    <dbReference type="NCBI Taxonomy" id="263723"/>
    <lineage>
        <taxon>Bacteria</taxon>
        <taxon>Pseudomonadati</taxon>
        <taxon>Pseudomonadota</taxon>
        <taxon>Gammaproteobacteria</taxon>
        <taxon>Alteromonadales</taxon>
        <taxon>Idiomarinaceae</taxon>
        <taxon>Idiomarina</taxon>
    </lineage>
</organism>
<protein>
    <recommendedName>
        <fullName evidence="4">DNA repair protein</fullName>
    </recommendedName>
</protein>
<gene>
    <name evidence="2" type="ORF">CWE25_10725</name>
</gene>
<proteinExistence type="predicted"/>
<reference evidence="3" key="1">
    <citation type="journal article" date="2018" name="Front. Microbiol.">
        <title>Genome-Based Analysis Reveals the Taxonomy and Diversity of the Family Idiomarinaceae.</title>
        <authorList>
            <person name="Liu Y."/>
            <person name="Lai Q."/>
            <person name="Shao Z."/>
        </authorList>
    </citation>
    <scope>NUCLEOTIDE SEQUENCE [LARGE SCALE GENOMIC DNA]</scope>
    <source>
        <strain evidence="3">F23</strain>
    </source>
</reference>
<sequence>MVYTIIISLIILLVLMTVMISAVQQYRQKQNLERRQRFAKIRAVLDQVEDLINITGYFPIGKSVYALLNTRAKELLVSMNEVMPSDALKDRISEYETRLKGLDLNDTSLISEDFELPQNDKQIIAMINALKRLRSALRSEHAKGRVDTQVYNLEDQRLQKLQLKISVETLIKRGENAYNSNMLGSARQYYEKALRTIDEHTYSDDYTQQRHEKIKASLEQITSELRDANSNDARKRKSDELEELFQPKKKW</sequence>
<evidence type="ECO:0008006" key="4">
    <source>
        <dbReference type="Google" id="ProtNLM"/>
    </source>
</evidence>
<dbReference type="OrthoDB" id="5899712at2"/>
<evidence type="ECO:0000256" key="1">
    <source>
        <dbReference type="SAM" id="MobiDB-lite"/>
    </source>
</evidence>
<evidence type="ECO:0000313" key="2">
    <source>
        <dbReference type="EMBL" id="RUO51404.1"/>
    </source>
</evidence>
<name>A0A432XRU9_9GAMM</name>
<keyword evidence="3" id="KW-1185">Reference proteome</keyword>